<accession>A0A9X4QR62</accession>
<name>A0A9X4QR62_9BACL</name>
<dbReference type="RefSeq" id="WP_277568245.1">
    <property type="nucleotide sequence ID" value="NZ_JAPDHZ010000006.1"/>
</dbReference>
<gene>
    <name evidence="3" type="ORF">OMP38_29490</name>
</gene>
<evidence type="ECO:0000313" key="4">
    <source>
        <dbReference type="Proteomes" id="UP001153387"/>
    </source>
</evidence>
<dbReference type="EMBL" id="JAPDHZ010000006">
    <property type="protein sequence ID" value="MDG0794510.1"/>
    <property type="molecule type" value="Genomic_DNA"/>
</dbReference>
<proteinExistence type="predicted"/>
<keyword evidence="4" id="KW-1185">Reference proteome</keyword>
<reference evidence="3 4" key="1">
    <citation type="submission" date="2022-10" db="EMBL/GenBank/DDBJ databases">
        <title>Comparative genomic analysis of Cohnella hashimotonis sp. nov., isolated from the International Space Station.</title>
        <authorList>
            <person name="Simpson A."/>
            <person name="Venkateswaran K."/>
        </authorList>
    </citation>
    <scope>NUCLEOTIDE SEQUENCE [LARGE SCALE GENOMIC DNA]</scope>
    <source>
        <strain evidence="3 4">DSM 18997</strain>
    </source>
</reference>
<protein>
    <submittedName>
        <fullName evidence="3">Uncharacterized protein</fullName>
    </submittedName>
</protein>
<keyword evidence="2" id="KW-0472">Membrane</keyword>
<feature type="region of interest" description="Disordered" evidence="1">
    <location>
        <begin position="79"/>
        <end position="113"/>
    </location>
</feature>
<keyword evidence="2" id="KW-1133">Transmembrane helix</keyword>
<feature type="transmembrane region" description="Helical" evidence="2">
    <location>
        <begin position="15"/>
        <end position="33"/>
    </location>
</feature>
<organism evidence="3 4">
    <name type="scientific">Cohnella ginsengisoli</name>
    <dbReference type="NCBI Taxonomy" id="425004"/>
    <lineage>
        <taxon>Bacteria</taxon>
        <taxon>Bacillati</taxon>
        <taxon>Bacillota</taxon>
        <taxon>Bacilli</taxon>
        <taxon>Bacillales</taxon>
        <taxon>Paenibacillaceae</taxon>
        <taxon>Cohnella</taxon>
    </lineage>
</organism>
<dbReference type="Proteomes" id="UP001153387">
    <property type="component" value="Unassembled WGS sequence"/>
</dbReference>
<dbReference type="AlphaFoldDB" id="A0A9X4QR62"/>
<sequence>MPVWLDQWNRRLAKWLWWVVLIGVLGSLPVAYARVQTEHSANKVEIIVDYKDILTIAATQADPKAFAQEQLKKAEGCRRQWNGGVRKQSGRAEPDRGRNGVYGSASRAVGWRA</sequence>
<evidence type="ECO:0000313" key="3">
    <source>
        <dbReference type="EMBL" id="MDG0794510.1"/>
    </source>
</evidence>
<evidence type="ECO:0000256" key="1">
    <source>
        <dbReference type="SAM" id="MobiDB-lite"/>
    </source>
</evidence>
<evidence type="ECO:0000256" key="2">
    <source>
        <dbReference type="SAM" id="Phobius"/>
    </source>
</evidence>
<comment type="caution">
    <text evidence="3">The sequence shown here is derived from an EMBL/GenBank/DDBJ whole genome shotgun (WGS) entry which is preliminary data.</text>
</comment>
<keyword evidence="2" id="KW-0812">Transmembrane</keyword>